<evidence type="ECO:0000313" key="2">
    <source>
        <dbReference type="EnsemblMetazoa" id="CJA42644.1"/>
    </source>
</evidence>
<dbReference type="Gene3D" id="1.10.10.10">
    <property type="entry name" value="Winged helix-like DNA-binding domain superfamily/Winged helix DNA-binding domain"/>
    <property type="match status" value="1"/>
</dbReference>
<name>A0A8R1EV00_CAEJA</name>
<accession>A0A8R1EV00</accession>
<sequence length="123" mass="14483">MGSIKQMGCRYHIIPSFIVDIRVPPQRAIIAKLYAEGHQAWDIVRRLDIPRTTVYKVINQLKMTGNVDETWNSRRPRTVNTRRTRGIIRKRYWSQLEQGGITFRNRCAACRTLVSLLKSYFLF</sequence>
<dbReference type="AlphaFoldDB" id="A0A8R1EV00"/>
<dbReference type="InterPro" id="IPR036388">
    <property type="entry name" value="WH-like_DNA-bd_sf"/>
</dbReference>
<dbReference type="PANTHER" id="PTHR46068:SF1">
    <property type="entry name" value="TRANSPOSASE IS30-LIKE HTH DOMAIN-CONTAINING PROTEIN"/>
    <property type="match status" value="1"/>
</dbReference>
<reference evidence="2" key="2">
    <citation type="submission" date="2022-06" db="UniProtKB">
        <authorList>
            <consortium name="EnsemblMetazoa"/>
        </authorList>
    </citation>
    <scope>IDENTIFICATION</scope>
    <source>
        <strain evidence="2">DF5081</strain>
    </source>
</reference>
<reference evidence="3" key="1">
    <citation type="submission" date="2010-08" db="EMBL/GenBank/DDBJ databases">
        <authorList>
            <consortium name="Caenorhabditis japonica Sequencing Consortium"/>
            <person name="Wilson R.K."/>
        </authorList>
    </citation>
    <scope>NUCLEOTIDE SEQUENCE [LARGE SCALE GENOMIC DNA]</scope>
    <source>
        <strain evidence="3">DF5081</strain>
    </source>
</reference>
<dbReference type="Pfam" id="PF13384">
    <property type="entry name" value="HTH_23"/>
    <property type="match status" value="1"/>
</dbReference>
<dbReference type="SUPFAM" id="SSF46689">
    <property type="entry name" value="Homeodomain-like"/>
    <property type="match status" value="1"/>
</dbReference>
<evidence type="ECO:0008006" key="4">
    <source>
        <dbReference type="Google" id="ProtNLM"/>
    </source>
</evidence>
<proteinExistence type="predicted"/>
<dbReference type="GO" id="GO:0005634">
    <property type="term" value="C:nucleus"/>
    <property type="evidence" value="ECO:0007669"/>
    <property type="project" value="UniProtKB-SubCell"/>
</dbReference>
<protein>
    <recommendedName>
        <fullName evidence="4">Paired domain-containing protein</fullName>
    </recommendedName>
</protein>
<dbReference type="PANTHER" id="PTHR46068">
    <property type="entry name" value="PROTEIN CBG27172"/>
    <property type="match status" value="1"/>
</dbReference>
<keyword evidence="3" id="KW-1185">Reference proteome</keyword>
<dbReference type="InterPro" id="IPR009057">
    <property type="entry name" value="Homeodomain-like_sf"/>
</dbReference>
<organism evidence="2 3">
    <name type="scientific">Caenorhabditis japonica</name>
    <dbReference type="NCBI Taxonomy" id="281687"/>
    <lineage>
        <taxon>Eukaryota</taxon>
        <taxon>Metazoa</taxon>
        <taxon>Ecdysozoa</taxon>
        <taxon>Nematoda</taxon>
        <taxon>Chromadorea</taxon>
        <taxon>Rhabditida</taxon>
        <taxon>Rhabditina</taxon>
        <taxon>Rhabditomorpha</taxon>
        <taxon>Rhabditoidea</taxon>
        <taxon>Rhabditidae</taxon>
        <taxon>Peloderinae</taxon>
        <taxon>Caenorhabditis</taxon>
    </lineage>
</organism>
<dbReference type="Proteomes" id="UP000005237">
    <property type="component" value="Unassembled WGS sequence"/>
</dbReference>
<dbReference type="EnsemblMetazoa" id="CJA42644.1">
    <property type="protein sequence ID" value="CJA42644.1"/>
    <property type="gene ID" value="WBGene00218492"/>
</dbReference>
<evidence type="ECO:0000313" key="3">
    <source>
        <dbReference type="Proteomes" id="UP000005237"/>
    </source>
</evidence>
<comment type="subcellular location">
    <subcellularLocation>
        <location evidence="1">Nucleus</location>
    </subcellularLocation>
</comment>
<evidence type="ECO:0000256" key="1">
    <source>
        <dbReference type="ARBA" id="ARBA00004123"/>
    </source>
</evidence>